<reference evidence="2 3" key="1">
    <citation type="submission" date="2018-06" db="EMBL/GenBank/DDBJ databases">
        <authorList>
            <consortium name="Pathogen Informatics"/>
            <person name="Doyle S."/>
        </authorList>
    </citation>
    <scope>NUCLEOTIDE SEQUENCE [LARGE SCALE GENOMIC DNA]</scope>
    <source>
        <strain evidence="2 3">NCTC8009</strain>
    </source>
</reference>
<protein>
    <submittedName>
        <fullName evidence="2">Multiphosphoryl transfer protein 2 [includes phosphoenolpyruvate-protein phosphotransferasephosphocarrier protein Hpr fructose-like specific PTS system EIIA component]</fullName>
        <ecNumber evidence="2">2.7.3.9</ecNumber>
    </submittedName>
</protein>
<sequence length="52" mass="6136">MKNTPRCSPHNYGRFLRASAHGSLKIMIPMISSMEEILWVKKNWRKPKQQLP</sequence>
<dbReference type="GO" id="GO:0008965">
    <property type="term" value="F:phosphoenolpyruvate-protein phosphotransferase activity"/>
    <property type="evidence" value="ECO:0007669"/>
    <property type="project" value="UniProtKB-EC"/>
</dbReference>
<gene>
    <name evidence="2" type="primary">ptsA_3</name>
    <name evidence="2" type="ORF">NCTC8009_08493</name>
</gene>
<evidence type="ECO:0000313" key="3">
    <source>
        <dbReference type="Proteomes" id="UP000250991"/>
    </source>
</evidence>
<name>A0A2X3M806_ECOLX</name>
<dbReference type="SUPFAM" id="SSF51621">
    <property type="entry name" value="Phosphoenolpyruvate/pyruvate domain"/>
    <property type="match status" value="1"/>
</dbReference>
<keyword evidence="2" id="KW-0670">Pyruvate</keyword>
<keyword evidence="2" id="KW-0808">Transferase</keyword>
<feature type="domain" description="PEP-utilising enzyme C-terminal" evidence="1">
    <location>
        <begin position="15"/>
        <end position="51"/>
    </location>
</feature>
<evidence type="ECO:0000259" key="1">
    <source>
        <dbReference type="Pfam" id="PF02896"/>
    </source>
</evidence>
<evidence type="ECO:0000313" key="2">
    <source>
        <dbReference type="EMBL" id="SQD07840.1"/>
    </source>
</evidence>
<dbReference type="EC" id="2.7.3.9" evidence="2"/>
<organism evidence="2 3">
    <name type="scientific">Escherichia coli</name>
    <dbReference type="NCBI Taxonomy" id="562"/>
    <lineage>
        <taxon>Bacteria</taxon>
        <taxon>Pseudomonadati</taxon>
        <taxon>Pseudomonadota</taxon>
        <taxon>Gammaproteobacteria</taxon>
        <taxon>Enterobacterales</taxon>
        <taxon>Enterobacteriaceae</taxon>
        <taxon>Escherichia</taxon>
    </lineage>
</organism>
<dbReference type="EMBL" id="UARW01000010">
    <property type="protein sequence ID" value="SQD07840.1"/>
    <property type="molecule type" value="Genomic_DNA"/>
</dbReference>
<dbReference type="Pfam" id="PF02896">
    <property type="entry name" value="PEP-utilizers_C"/>
    <property type="match status" value="1"/>
</dbReference>
<dbReference type="InterPro" id="IPR015813">
    <property type="entry name" value="Pyrv/PenolPyrv_kinase-like_dom"/>
</dbReference>
<dbReference type="InterPro" id="IPR000121">
    <property type="entry name" value="PEP_util_C"/>
</dbReference>
<proteinExistence type="predicted"/>
<accession>A0A2X3M806</accession>
<dbReference type="AlphaFoldDB" id="A0A2X3M806"/>
<dbReference type="Proteomes" id="UP000250991">
    <property type="component" value="Unassembled WGS sequence"/>
</dbReference>